<dbReference type="EMBL" id="RHJS01000002">
    <property type="protein sequence ID" value="RRK33728.1"/>
    <property type="molecule type" value="Genomic_DNA"/>
</dbReference>
<dbReference type="NCBIfam" id="TIGR00218">
    <property type="entry name" value="manA"/>
    <property type="match status" value="1"/>
</dbReference>
<dbReference type="RefSeq" id="WP_125128942.1">
    <property type="nucleotide sequence ID" value="NZ_RHJS01000002.1"/>
</dbReference>
<evidence type="ECO:0000256" key="2">
    <source>
        <dbReference type="ARBA" id="ARBA00001947"/>
    </source>
</evidence>
<comment type="caution">
    <text evidence="14">The sequence shown here is derived from an EMBL/GenBank/DDBJ whole genome shotgun (WGS) entry which is preliminary data.</text>
</comment>
<dbReference type="InterPro" id="IPR049071">
    <property type="entry name" value="MPI_cupin_dom"/>
</dbReference>
<dbReference type="EC" id="5.3.1.8" evidence="4"/>
<accession>A0A3R8KX41</accession>
<reference evidence="14" key="1">
    <citation type="submission" date="2018-10" db="EMBL/GenBank/DDBJ databases">
        <title>Schaedlerella arabinophila gen. nov. sp. nov., isolated from the mouse intestinal tract and comparative analysis with the genome of the closely related altered Schaedler flora strain ASF502.</title>
        <authorList>
            <person name="Miyake S."/>
            <person name="Soh M."/>
            <person name="Seedorf H."/>
        </authorList>
    </citation>
    <scope>NUCLEOTIDE SEQUENCE [LARGE SCALE GENOMIC DNA]</scope>
    <source>
        <strain evidence="14">DSM 106076</strain>
    </source>
</reference>
<evidence type="ECO:0000256" key="6">
    <source>
        <dbReference type="ARBA" id="ARBA00022833"/>
    </source>
</evidence>
<evidence type="ECO:0000259" key="10">
    <source>
        <dbReference type="Pfam" id="PF00483"/>
    </source>
</evidence>
<evidence type="ECO:0000256" key="9">
    <source>
        <dbReference type="ARBA" id="ARBA00030762"/>
    </source>
</evidence>
<keyword evidence="7 14" id="KW-0413">Isomerase</keyword>
<dbReference type="InterPro" id="IPR001250">
    <property type="entry name" value="Man6P_Isoase-1"/>
</dbReference>
<dbReference type="PANTHER" id="PTHR46390">
    <property type="entry name" value="MANNOSE-1-PHOSPHATE GUANYLYLTRANSFERASE"/>
    <property type="match status" value="1"/>
</dbReference>
<comment type="cofactor">
    <cofactor evidence="2">
        <name>Zn(2+)</name>
        <dbReference type="ChEBI" id="CHEBI:29105"/>
    </cofactor>
</comment>
<dbReference type="Pfam" id="PF21621">
    <property type="entry name" value="MPI_cupin_dom"/>
    <property type="match status" value="1"/>
</dbReference>
<keyword evidence="6" id="KW-0862">Zinc</keyword>
<evidence type="ECO:0000256" key="3">
    <source>
        <dbReference type="ARBA" id="ARBA00010772"/>
    </source>
</evidence>
<organism evidence="14 15">
    <name type="scientific">Schaedlerella arabinosiphila</name>
    <dbReference type="NCBI Taxonomy" id="2044587"/>
    <lineage>
        <taxon>Bacteria</taxon>
        <taxon>Bacillati</taxon>
        <taxon>Bacillota</taxon>
        <taxon>Clostridia</taxon>
        <taxon>Lachnospirales</taxon>
        <taxon>Lachnospiraceae</taxon>
        <taxon>Schaedlerella</taxon>
    </lineage>
</organism>
<dbReference type="GO" id="GO:0009298">
    <property type="term" value="P:GDP-mannose biosynthetic process"/>
    <property type="evidence" value="ECO:0007669"/>
    <property type="project" value="TreeGrafter"/>
</dbReference>
<dbReference type="Pfam" id="PF01050">
    <property type="entry name" value="MannoseP_isomer"/>
    <property type="match status" value="1"/>
</dbReference>
<dbReference type="InterPro" id="IPR029044">
    <property type="entry name" value="Nucleotide-diphossugar_trans"/>
</dbReference>
<evidence type="ECO:0000256" key="7">
    <source>
        <dbReference type="ARBA" id="ARBA00023235"/>
    </source>
</evidence>
<evidence type="ECO:0000256" key="5">
    <source>
        <dbReference type="ARBA" id="ARBA00022723"/>
    </source>
</evidence>
<dbReference type="InterPro" id="IPR005835">
    <property type="entry name" value="NTP_transferase_dom"/>
</dbReference>
<dbReference type="GO" id="GO:0005976">
    <property type="term" value="P:polysaccharide metabolic process"/>
    <property type="evidence" value="ECO:0007669"/>
    <property type="project" value="InterPro"/>
</dbReference>
<name>A0A3R8KX41_9FIRM</name>
<dbReference type="SUPFAM" id="SSF51182">
    <property type="entry name" value="RmlC-like cupins"/>
    <property type="match status" value="2"/>
</dbReference>
<feature type="domain" description="Nucleotidyl transferase" evidence="10">
    <location>
        <begin position="3"/>
        <end position="266"/>
    </location>
</feature>
<evidence type="ECO:0000313" key="15">
    <source>
        <dbReference type="Proteomes" id="UP000274920"/>
    </source>
</evidence>
<dbReference type="InterPro" id="IPR011051">
    <property type="entry name" value="RmlC_Cupin_sf"/>
</dbReference>
<dbReference type="GO" id="GO:0008270">
    <property type="term" value="F:zinc ion binding"/>
    <property type="evidence" value="ECO:0007669"/>
    <property type="project" value="InterPro"/>
</dbReference>
<evidence type="ECO:0000259" key="11">
    <source>
        <dbReference type="Pfam" id="PF01050"/>
    </source>
</evidence>
<comment type="catalytic activity">
    <reaction evidence="1">
        <text>D-mannose 6-phosphate = D-fructose 6-phosphate</text>
        <dbReference type="Rhea" id="RHEA:12356"/>
        <dbReference type="ChEBI" id="CHEBI:58735"/>
        <dbReference type="ChEBI" id="CHEBI:61527"/>
        <dbReference type="EC" id="5.3.1.8"/>
    </reaction>
</comment>
<dbReference type="Gene3D" id="3.90.550.10">
    <property type="entry name" value="Spore Coat Polysaccharide Biosynthesis Protein SpsA, Chain A"/>
    <property type="match status" value="1"/>
</dbReference>
<dbReference type="GO" id="GO:0004476">
    <property type="term" value="F:mannose-6-phosphate isomerase activity"/>
    <property type="evidence" value="ECO:0007669"/>
    <property type="project" value="UniProtKB-EC"/>
</dbReference>
<feature type="domain" description="Mannose-6-phosphate isomerase cupin" evidence="13">
    <location>
        <begin position="694"/>
        <end position="766"/>
    </location>
</feature>
<dbReference type="CDD" id="cd02213">
    <property type="entry name" value="cupin_PMI_typeII_C"/>
    <property type="match status" value="1"/>
</dbReference>
<keyword evidence="15" id="KW-1185">Reference proteome</keyword>
<proteinExistence type="inferred from homology"/>
<dbReference type="InterPro" id="IPR046457">
    <property type="entry name" value="PMI_typeI_cat"/>
</dbReference>
<feature type="domain" description="Mannose-6-phosphate isomerase type II C-terminal" evidence="11">
    <location>
        <begin position="340"/>
        <end position="440"/>
    </location>
</feature>
<dbReference type="CDD" id="cd07010">
    <property type="entry name" value="cupin_PMI_type_I_N_bac"/>
    <property type="match status" value="1"/>
</dbReference>
<protein>
    <recommendedName>
        <fullName evidence="4">mannose-6-phosphate isomerase</fullName>
        <ecNumber evidence="4">5.3.1.8</ecNumber>
    </recommendedName>
    <alternativeName>
        <fullName evidence="8">Phosphohexomutase</fullName>
    </alternativeName>
    <alternativeName>
        <fullName evidence="9">Phosphomannose isomerase</fullName>
    </alternativeName>
</protein>
<evidence type="ECO:0000256" key="4">
    <source>
        <dbReference type="ARBA" id="ARBA00011956"/>
    </source>
</evidence>
<dbReference type="InterPro" id="IPR014710">
    <property type="entry name" value="RmlC-like_jellyroll"/>
</dbReference>
<feature type="domain" description="Phosphomannose isomerase type I catalytic" evidence="12">
    <location>
        <begin position="461"/>
        <end position="563"/>
    </location>
</feature>
<dbReference type="Pfam" id="PF20511">
    <property type="entry name" value="PMI_typeI_cat"/>
    <property type="match status" value="1"/>
</dbReference>
<keyword evidence="5" id="KW-0479">Metal-binding</keyword>
<dbReference type="Gene3D" id="2.60.120.10">
    <property type="entry name" value="Jelly Rolls"/>
    <property type="match status" value="3"/>
</dbReference>
<evidence type="ECO:0000256" key="8">
    <source>
        <dbReference type="ARBA" id="ARBA00029741"/>
    </source>
</evidence>
<comment type="similarity">
    <text evidence="3">Belongs to the mannose-6-phosphate isomerase type 1 family.</text>
</comment>
<evidence type="ECO:0000259" key="12">
    <source>
        <dbReference type="Pfam" id="PF20511"/>
    </source>
</evidence>
<dbReference type="GO" id="GO:0004475">
    <property type="term" value="F:mannose-1-phosphate guanylyltransferase (GTP) activity"/>
    <property type="evidence" value="ECO:0007669"/>
    <property type="project" value="TreeGrafter"/>
</dbReference>
<dbReference type="InterPro" id="IPR051161">
    <property type="entry name" value="Mannose-6P_isomerase_type2"/>
</dbReference>
<sequence length="767" mass="86871">MKCLVLAGGRGERLWPLSRKNFPKQFIKVQKNHSIFQETIARNIVYCDEFIIVTNYEYRSIIANQMEVFQGVLYRCVYEEQPRNTTAAIVLSCLSLQPSEYVFVVAADHLIDVADCNGLSYKTSILKAKEYATEGRIVLFGKRAEEIVDRFGYITADQFYEKPGRRIIKELSLRTDVFQNLGMMLFQNGVFLHELNRIEPMLYDQSKIAYGKRKAVLDGVLYQAKVQELLTPISIEKSVIEKTDKLYSIEIGFGWNDVGSLEDLSKTGYQSDGIAIQNESANTVLLNLSPRQAVVVNDLDNILVVNTSDAVYIGRRGKSHLLKQIIHDNPEIGAFTDEGTTFYRSWGYYEQLIEEKNYRIRKVFLLPGKTIYEHRHEERKENWTVVQGTVLITLDGESKTYYSSDNIDIPPGIAHRISNVGEQLAMFIETAVGNVLHGGDTLSNSFGNVTETDLGLQLDSMIKLSPAFKDYLWGGTKLRDVYGKLCDFDVIAESWELSAHPAGNSVVVSGRHKGLSFSKYLEIVGKQVLGWKCAALQAFPLLIKFIDAKHNLSVQVHPNDDYALENENEYGKNEMWYVIDSEPGSGLYVGFNRDVTKNEVKKRIADNTIMDILNFCPTKPGDVFFIPAGTVHAIGAGNLICEIQQSSNCTYRLYDYGRCDKFCNPRELHLQKALDVLNYKAYEPIELEETDGKIRCKYFEVSIVDVYEEKKIHLTDDSFYSVTCIKGEGKIQIDEDVIISEGDTFFIPATDNTMVIKGKCSLIISRV</sequence>
<dbReference type="AlphaFoldDB" id="A0A3R8KX41"/>
<evidence type="ECO:0000259" key="13">
    <source>
        <dbReference type="Pfam" id="PF21621"/>
    </source>
</evidence>
<evidence type="ECO:0000313" key="14">
    <source>
        <dbReference type="EMBL" id="RRK33728.1"/>
    </source>
</evidence>
<dbReference type="InterPro" id="IPR001538">
    <property type="entry name" value="Man6P_isomerase-2_C"/>
</dbReference>
<dbReference type="PANTHER" id="PTHR46390:SF1">
    <property type="entry name" value="MANNOSE-1-PHOSPHATE GUANYLYLTRANSFERASE"/>
    <property type="match status" value="1"/>
</dbReference>
<dbReference type="Pfam" id="PF00483">
    <property type="entry name" value="NTP_transferase"/>
    <property type="match status" value="1"/>
</dbReference>
<gene>
    <name evidence="14" type="primary">manA</name>
    <name evidence="14" type="ORF">EBB54_21980</name>
</gene>
<dbReference type="Proteomes" id="UP000274920">
    <property type="component" value="Unassembled WGS sequence"/>
</dbReference>
<evidence type="ECO:0000256" key="1">
    <source>
        <dbReference type="ARBA" id="ARBA00000757"/>
    </source>
</evidence>
<dbReference type="SUPFAM" id="SSF53448">
    <property type="entry name" value="Nucleotide-diphospho-sugar transferases"/>
    <property type="match status" value="1"/>
</dbReference>